<dbReference type="EMBL" id="PXWF02000304">
    <property type="protein sequence ID" value="PWF42046.1"/>
    <property type="molecule type" value="Genomic_DNA"/>
</dbReference>
<dbReference type="Gene3D" id="3.10.450.50">
    <property type="match status" value="1"/>
</dbReference>
<protein>
    <submittedName>
        <fullName evidence="2">YecA family protein</fullName>
    </submittedName>
</protein>
<dbReference type="Pfam" id="PF02810">
    <property type="entry name" value="SEC-C"/>
    <property type="match status" value="1"/>
</dbReference>
<dbReference type="InterPro" id="IPR011978">
    <property type="entry name" value="YgfB-like"/>
</dbReference>
<dbReference type="PANTHER" id="PTHR33747">
    <property type="entry name" value="UPF0225 PROTEIN SCO1677"/>
    <property type="match status" value="1"/>
</dbReference>
<organism evidence="2 3">
    <name type="scientific">Massilia glaciei</name>
    <dbReference type="NCBI Taxonomy" id="1524097"/>
    <lineage>
        <taxon>Bacteria</taxon>
        <taxon>Pseudomonadati</taxon>
        <taxon>Pseudomonadota</taxon>
        <taxon>Betaproteobacteria</taxon>
        <taxon>Burkholderiales</taxon>
        <taxon>Oxalobacteraceae</taxon>
        <taxon>Telluria group</taxon>
        <taxon>Massilia</taxon>
    </lineage>
</organism>
<dbReference type="AlphaFoldDB" id="A0A2U2HEK6"/>
<reference evidence="2 3" key="1">
    <citation type="submission" date="2018-04" db="EMBL/GenBank/DDBJ databases">
        <title>Massilia violaceinigra sp. nov., a novel purple-pigmented bacterium isolated from Tianshan glacier, Xinjiang, China.</title>
        <authorList>
            <person name="Wang H."/>
        </authorList>
    </citation>
    <scope>NUCLEOTIDE SEQUENCE [LARGE SCALE GENOMIC DNA]</scope>
    <source>
        <strain evidence="2 3">B448-2</strain>
    </source>
</reference>
<dbReference type="SUPFAM" id="SSF103642">
    <property type="entry name" value="Sec-C motif"/>
    <property type="match status" value="1"/>
</dbReference>
<keyword evidence="3" id="KW-1185">Reference proteome</keyword>
<feature type="compositionally biased region" description="Basic and acidic residues" evidence="1">
    <location>
        <begin position="181"/>
        <end position="199"/>
    </location>
</feature>
<dbReference type="InterPro" id="IPR036255">
    <property type="entry name" value="YgfB-like_sf"/>
</dbReference>
<dbReference type="NCBIfam" id="TIGR02292">
    <property type="entry name" value="ygfB_yecA"/>
    <property type="match status" value="1"/>
</dbReference>
<evidence type="ECO:0000256" key="1">
    <source>
        <dbReference type="SAM" id="MobiDB-lite"/>
    </source>
</evidence>
<name>A0A2U2HEK6_9BURK</name>
<accession>A0A2U2HEK6</accession>
<sequence length="219" mass="24044">MQSKALKAPLTDEEYEKLDALLGAPGHGGRAMDVSTLEGFLTAVVIGPTRLTPEQWLPRVWDKQEGTTGPSGTAEDIALAQTLVMRHYHHMADWLAKDPGSFEPIFECGPEWGITQWCVGFLKGMQMDSAAWAPLLESQPDWFAPFERLGASEAASMGDDETERWMARVTPSVIQINGHYAEQHQPKRSAARDAPKVGRNDPCPCGSGKKYKKCCATVS</sequence>
<feature type="region of interest" description="Disordered" evidence="1">
    <location>
        <begin position="180"/>
        <end position="211"/>
    </location>
</feature>
<dbReference type="Pfam" id="PF03695">
    <property type="entry name" value="UPF0149"/>
    <property type="match status" value="1"/>
</dbReference>
<comment type="caution">
    <text evidence="2">The sequence shown here is derived from an EMBL/GenBank/DDBJ whole genome shotgun (WGS) entry which is preliminary data.</text>
</comment>
<evidence type="ECO:0000313" key="2">
    <source>
        <dbReference type="EMBL" id="PWF42046.1"/>
    </source>
</evidence>
<proteinExistence type="predicted"/>
<dbReference type="Proteomes" id="UP000241421">
    <property type="component" value="Unassembled WGS sequence"/>
</dbReference>
<gene>
    <name evidence="2" type="ORF">C7C56_023540</name>
</gene>
<dbReference type="RefSeq" id="WP_106759795.1">
    <property type="nucleotide sequence ID" value="NZ_PXWF02000304.1"/>
</dbReference>
<dbReference type="PANTHER" id="PTHR33747:SF1">
    <property type="entry name" value="ADENYLATE CYCLASE-ASSOCIATED CAP C-TERMINAL DOMAIN-CONTAINING PROTEIN"/>
    <property type="match status" value="1"/>
</dbReference>
<dbReference type="SUPFAM" id="SSF101327">
    <property type="entry name" value="YgfB-like"/>
    <property type="match status" value="1"/>
</dbReference>
<dbReference type="InterPro" id="IPR004027">
    <property type="entry name" value="SEC_C_motif"/>
</dbReference>
<dbReference type="OrthoDB" id="570299at2"/>
<evidence type="ECO:0000313" key="3">
    <source>
        <dbReference type="Proteomes" id="UP000241421"/>
    </source>
</evidence>